<accession>A0A9Q0R964</accession>
<evidence type="ECO:0000313" key="3">
    <source>
        <dbReference type="Proteomes" id="UP001149090"/>
    </source>
</evidence>
<proteinExistence type="predicted"/>
<keyword evidence="1" id="KW-0812">Transmembrane</keyword>
<feature type="transmembrane region" description="Helical" evidence="1">
    <location>
        <begin position="42"/>
        <end position="62"/>
    </location>
</feature>
<organism evidence="2 3">
    <name type="scientific">Anaeramoeba ignava</name>
    <name type="common">Anaerobic marine amoeba</name>
    <dbReference type="NCBI Taxonomy" id="1746090"/>
    <lineage>
        <taxon>Eukaryota</taxon>
        <taxon>Metamonada</taxon>
        <taxon>Anaeramoebidae</taxon>
        <taxon>Anaeramoeba</taxon>
    </lineage>
</organism>
<reference evidence="2" key="1">
    <citation type="submission" date="2022-10" db="EMBL/GenBank/DDBJ databases">
        <title>Novel sulphate-reducing endosymbionts in the free-living metamonad Anaeramoeba.</title>
        <authorList>
            <person name="Jerlstrom-Hultqvist J."/>
            <person name="Cepicka I."/>
            <person name="Gallot-Lavallee L."/>
            <person name="Salas-Leiva D."/>
            <person name="Curtis B.A."/>
            <person name="Zahonova K."/>
            <person name="Pipaliya S."/>
            <person name="Dacks J."/>
            <person name="Roger A.J."/>
        </authorList>
    </citation>
    <scope>NUCLEOTIDE SEQUENCE</scope>
    <source>
        <strain evidence="2">BMAN</strain>
    </source>
</reference>
<evidence type="ECO:0000256" key="1">
    <source>
        <dbReference type="SAM" id="Phobius"/>
    </source>
</evidence>
<dbReference type="EMBL" id="JAPDFW010000095">
    <property type="protein sequence ID" value="KAJ5070409.1"/>
    <property type="molecule type" value="Genomic_DNA"/>
</dbReference>
<protein>
    <submittedName>
        <fullName evidence="2">Uncharacterized protein</fullName>
    </submittedName>
</protein>
<dbReference type="AlphaFoldDB" id="A0A9Q0R964"/>
<comment type="caution">
    <text evidence="2">The sequence shown here is derived from an EMBL/GenBank/DDBJ whole genome shotgun (WGS) entry which is preliminary data.</text>
</comment>
<feature type="transmembrane region" description="Helical" evidence="1">
    <location>
        <begin position="6"/>
        <end position="30"/>
    </location>
</feature>
<evidence type="ECO:0000313" key="2">
    <source>
        <dbReference type="EMBL" id="KAJ5070409.1"/>
    </source>
</evidence>
<keyword evidence="1" id="KW-0472">Membrane</keyword>
<gene>
    <name evidence="2" type="ORF">M0811_10881</name>
</gene>
<dbReference type="Proteomes" id="UP001149090">
    <property type="component" value="Unassembled WGS sequence"/>
</dbReference>
<keyword evidence="1" id="KW-1133">Transmembrane helix</keyword>
<name>A0A9Q0R964_ANAIG</name>
<feature type="transmembrane region" description="Helical" evidence="1">
    <location>
        <begin position="74"/>
        <end position="95"/>
    </location>
</feature>
<keyword evidence="3" id="KW-1185">Reference proteome</keyword>
<sequence>MNPTYSIPLFLISFLCLILFIICVVRWSLLLSRTKQLVHQKIFFILASIFSITRSIFFLVAGFSSKKYIFDEQIYLIIDTLELGVLISAFLLLIFSL</sequence>